<dbReference type="SUPFAM" id="SSF101898">
    <property type="entry name" value="NHL repeat"/>
    <property type="match status" value="1"/>
</dbReference>
<dbReference type="PANTHER" id="PTHR46388:SF2">
    <property type="entry name" value="NHL REPEAT-CONTAINING PROTEIN 2"/>
    <property type="match status" value="1"/>
</dbReference>
<protein>
    <submittedName>
        <fullName evidence="2">Protein SUPPRESSOR OF QUENCHING 1, chloroplastic</fullName>
    </submittedName>
</protein>
<sequence length="344" mass="35062">MTTGNSQTIRTVVGTGEAGYSGDDGPAASATLREPFMCAFDTSGNMFFCEARNHVVRRVDASTGHVTTVAGTGAAGYSGDDGPATDATLNEPYSLEVDAGGNIYVVDRLNAAVRRIDGDTGVITTVAGTGEPGYSGDGGPGDQAQLREPNDCFLDGRGGLLIADIQDQRVRRLDLETGIIDTFAGNGEKARGGDGMPARQASILGSRAVCMDQHGNTYIAEREGNGVRVVTAGGIMGTVAGVSAERGYTGDGGSALSATWGAPKALRCDATGNVIVVDTENHAIRKIDTNTGVVTTIAGGQLGGHGDGGPATDAGLDRPHGCGITASGQIYIADSNNHRIRMVG</sequence>
<dbReference type="EMBL" id="CASHTH010000279">
    <property type="protein sequence ID" value="CAI7996776.1"/>
    <property type="molecule type" value="Genomic_DNA"/>
</dbReference>
<keyword evidence="1" id="KW-0677">Repeat</keyword>
<dbReference type="Gene3D" id="2.120.10.30">
    <property type="entry name" value="TolB, C-terminal domain"/>
    <property type="match status" value="3"/>
</dbReference>
<evidence type="ECO:0000313" key="3">
    <source>
        <dbReference type="Proteomes" id="UP001174909"/>
    </source>
</evidence>
<dbReference type="Proteomes" id="UP001174909">
    <property type="component" value="Unassembled WGS sequence"/>
</dbReference>
<gene>
    <name evidence="2" type="ORF">GBAR_LOCUS1955</name>
</gene>
<evidence type="ECO:0000256" key="1">
    <source>
        <dbReference type="ARBA" id="ARBA00022737"/>
    </source>
</evidence>
<dbReference type="InterPro" id="IPR001258">
    <property type="entry name" value="NHL_repeat"/>
</dbReference>
<dbReference type="PANTHER" id="PTHR46388">
    <property type="entry name" value="NHL REPEAT-CONTAINING PROTEIN 2"/>
    <property type="match status" value="1"/>
</dbReference>
<accession>A0AA35VX49</accession>
<reference evidence="2" key="1">
    <citation type="submission" date="2023-03" db="EMBL/GenBank/DDBJ databases">
        <authorList>
            <person name="Steffen K."/>
            <person name="Cardenas P."/>
        </authorList>
    </citation>
    <scope>NUCLEOTIDE SEQUENCE</scope>
</reference>
<organism evidence="2 3">
    <name type="scientific">Geodia barretti</name>
    <name type="common">Barrett's horny sponge</name>
    <dbReference type="NCBI Taxonomy" id="519541"/>
    <lineage>
        <taxon>Eukaryota</taxon>
        <taxon>Metazoa</taxon>
        <taxon>Porifera</taxon>
        <taxon>Demospongiae</taxon>
        <taxon>Heteroscleromorpha</taxon>
        <taxon>Tetractinellida</taxon>
        <taxon>Astrophorina</taxon>
        <taxon>Geodiidae</taxon>
        <taxon>Geodia</taxon>
    </lineage>
</organism>
<dbReference type="Pfam" id="PF01436">
    <property type="entry name" value="NHL"/>
    <property type="match status" value="1"/>
</dbReference>
<evidence type="ECO:0000313" key="2">
    <source>
        <dbReference type="EMBL" id="CAI7996776.1"/>
    </source>
</evidence>
<keyword evidence="3" id="KW-1185">Reference proteome</keyword>
<dbReference type="AlphaFoldDB" id="A0AA35VX49"/>
<proteinExistence type="predicted"/>
<comment type="caution">
    <text evidence="2">The sequence shown here is derived from an EMBL/GenBank/DDBJ whole genome shotgun (WGS) entry which is preliminary data.</text>
</comment>
<dbReference type="InterPro" id="IPR011042">
    <property type="entry name" value="6-blade_b-propeller_TolB-like"/>
</dbReference>
<name>A0AA35VX49_GEOBA</name>